<evidence type="ECO:0000256" key="1">
    <source>
        <dbReference type="ARBA" id="ARBA00022617"/>
    </source>
</evidence>
<keyword evidence="4" id="KW-0456">Lyase</keyword>
<dbReference type="GO" id="GO:0005506">
    <property type="term" value="F:iron ion binding"/>
    <property type="evidence" value="ECO:0007669"/>
    <property type="project" value="InterPro"/>
</dbReference>
<feature type="binding site" description="axial binding residue" evidence="5">
    <location>
        <position position="435"/>
    </location>
    <ligand>
        <name>heme</name>
        <dbReference type="ChEBI" id="CHEBI:30413"/>
    </ligand>
    <ligandPart>
        <name>Fe</name>
        <dbReference type="ChEBI" id="CHEBI:18248"/>
    </ligandPart>
</feature>
<keyword evidence="2 5" id="KW-0479">Metal-binding</keyword>
<dbReference type="GO" id="GO:0016829">
    <property type="term" value="F:lyase activity"/>
    <property type="evidence" value="ECO:0007669"/>
    <property type="project" value="UniProtKB-KW"/>
</dbReference>
<evidence type="ECO:0000256" key="5">
    <source>
        <dbReference type="PIRSR" id="PIRSR602403-1"/>
    </source>
</evidence>
<sequence>MLSSATLSSSSATVLPVRSIPGSYGLPLLGPLKDRLDYFWFQGPRTFFRDRMEKHKSTVFRANVPPTFPFFVGVNPQMIAILDCKSFTYLFDMSVVEKKNVLVGDYMPSVSYTGDIRVLPYLDTEEKKHSSIKSFVMDTLKQSSKVWVSEFLRSAGTLFDAIEEDLAANGSAGILVPLQRSLLRFLMKSIVGADPAVRPEIDRYGFAILDAWLALQLIPTQKIGAIPQPLEELLLHSFPFPSFVANWGYRKLYDFVAEEGKETVSRAITEYNLTRDEAIHNLLFLLGFNAYGGFSIFFPALLSTIGKDKTGLRAKLREEVRSRGEVLNFETVGQMELVMSTVYEVLRLNPPVELQFARARKDFVLDSHESAFEVKKGELLCGYQTLAMRDPVVFEGPDEFRPDRFAGEKGRELLSYLFWSNGPQTGTPSSSNKQCAAKDFVVATAGLLVAAIFKRYDDFAVDEQSGAFTKLVRTAEAGDGK</sequence>
<evidence type="ECO:0000256" key="4">
    <source>
        <dbReference type="ARBA" id="ARBA00023239"/>
    </source>
</evidence>
<evidence type="ECO:0008006" key="8">
    <source>
        <dbReference type="Google" id="ProtNLM"/>
    </source>
</evidence>
<dbReference type="Gene3D" id="1.10.630.10">
    <property type="entry name" value="Cytochrome P450"/>
    <property type="match status" value="1"/>
</dbReference>
<dbReference type="GO" id="GO:0016125">
    <property type="term" value="P:sterol metabolic process"/>
    <property type="evidence" value="ECO:0007669"/>
    <property type="project" value="TreeGrafter"/>
</dbReference>
<dbReference type="AlphaFoldDB" id="A0AAV7EFL3"/>
<protein>
    <recommendedName>
        <fullName evidence="8">Cytochrome P450</fullName>
    </recommendedName>
</protein>
<dbReference type="PRINTS" id="PR00465">
    <property type="entry name" value="EP450IV"/>
</dbReference>
<dbReference type="InterPro" id="IPR002403">
    <property type="entry name" value="Cyt_P450_E_grp-IV"/>
</dbReference>
<evidence type="ECO:0000313" key="6">
    <source>
        <dbReference type="EMBL" id="KAG9447630.1"/>
    </source>
</evidence>
<dbReference type="GO" id="GO:0020037">
    <property type="term" value="F:heme binding"/>
    <property type="evidence" value="ECO:0007669"/>
    <property type="project" value="InterPro"/>
</dbReference>
<dbReference type="InterPro" id="IPR036396">
    <property type="entry name" value="Cyt_P450_sf"/>
</dbReference>
<dbReference type="EMBL" id="JAINDJ010000005">
    <property type="protein sequence ID" value="KAG9447630.1"/>
    <property type="molecule type" value="Genomic_DNA"/>
</dbReference>
<keyword evidence="1 5" id="KW-0349">Heme</keyword>
<comment type="caution">
    <text evidence="6">The sequence shown here is derived from an EMBL/GenBank/DDBJ whole genome shotgun (WGS) entry which is preliminary data.</text>
</comment>
<dbReference type="GO" id="GO:0019752">
    <property type="term" value="P:carboxylic acid metabolic process"/>
    <property type="evidence" value="ECO:0007669"/>
    <property type="project" value="UniProtKB-ARBA"/>
</dbReference>
<reference evidence="6 7" key="1">
    <citation type="submission" date="2021-07" db="EMBL/GenBank/DDBJ databases">
        <title>The Aristolochia fimbriata genome: insights into angiosperm evolution, floral development and chemical biosynthesis.</title>
        <authorList>
            <person name="Jiao Y."/>
        </authorList>
    </citation>
    <scope>NUCLEOTIDE SEQUENCE [LARGE SCALE GENOMIC DNA]</scope>
    <source>
        <strain evidence="6">IBCAS-2021</strain>
        <tissue evidence="6">Leaf</tissue>
    </source>
</reference>
<keyword evidence="7" id="KW-1185">Reference proteome</keyword>
<name>A0AAV7EFL3_ARIFI</name>
<evidence type="ECO:0000256" key="2">
    <source>
        <dbReference type="ARBA" id="ARBA00022723"/>
    </source>
</evidence>
<proteinExistence type="predicted"/>
<dbReference type="GO" id="GO:0016705">
    <property type="term" value="F:oxidoreductase activity, acting on paired donors, with incorporation or reduction of molecular oxygen"/>
    <property type="evidence" value="ECO:0007669"/>
    <property type="project" value="InterPro"/>
</dbReference>
<dbReference type="CDD" id="cd11071">
    <property type="entry name" value="CYP74"/>
    <property type="match status" value="1"/>
</dbReference>
<dbReference type="Proteomes" id="UP000825729">
    <property type="component" value="Unassembled WGS sequence"/>
</dbReference>
<dbReference type="PANTHER" id="PTHR24286">
    <property type="entry name" value="CYTOCHROME P450 26"/>
    <property type="match status" value="1"/>
</dbReference>
<organism evidence="6 7">
    <name type="scientific">Aristolochia fimbriata</name>
    <name type="common">White veined hardy Dutchman's pipe vine</name>
    <dbReference type="NCBI Taxonomy" id="158543"/>
    <lineage>
        <taxon>Eukaryota</taxon>
        <taxon>Viridiplantae</taxon>
        <taxon>Streptophyta</taxon>
        <taxon>Embryophyta</taxon>
        <taxon>Tracheophyta</taxon>
        <taxon>Spermatophyta</taxon>
        <taxon>Magnoliopsida</taxon>
        <taxon>Magnoliidae</taxon>
        <taxon>Piperales</taxon>
        <taxon>Aristolochiaceae</taxon>
        <taxon>Aristolochia</taxon>
    </lineage>
</organism>
<dbReference type="SUPFAM" id="SSF48264">
    <property type="entry name" value="Cytochrome P450"/>
    <property type="match status" value="1"/>
</dbReference>
<dbReference type="FunFam" id="1.10.630.10:FF:000024">
    <property type="entry name" value="Allene oxide synthase, chloroplastic"/>
    <property type="match status" value="1"/>
</dbReference>
<dbReference type="Pfam" id="PF00067">
    <property type="entry name" value="p450"/>
    <property type="match status" value="1"/>
</dbReference>
<dbReference type="GO" id="GO:0004497">
    <property type="term" value="F:monooxygenase activity"/>
    <property type="evidence" value="ECO:0007669"/>
    <property type="project" value="InterPro"/>
</dbReference>
<evidence type="ECO:0000256" key="3">
    <source>
        <dbReference type="ARBA" id="ARBA00023004"/>
    </source>
</evidence>
<accession>A0AAV7EFL3</accession>
<dbReference type="PANTHER" id="PTHR24286:SF49">
    <property type="entry name" value="INACTIVE LINOLENATE HYDROPEROXIDE LYASE-RELATED"/>
    <property type="match status" value="1"/>
</dbReference>
<keyword evidence="3 5" id="KW-0408">Iron</keyword>
<dbReference type="InterPro" id="IPR001128">
    <property type="entry name" value="Cyt_P450"/>
</dbReference>
<gene>
    <name evidence="6" type="ORF">H6P81_013758</name>
</gene>
<evidence type="ECO:0000313" key="7">
    <source>
        <dbReference type="Proteomes" id="UP000825729"/>
    </source>
</evidence>
<comment type="cofactor">
    <cofactor evidence="5">
        <name>heme</name>
        <dbReference type="ChEBI" id="CHEBI:30413"/>
    </cofactor>
</comment>